<accession>A0A815R6V8</accession>
<proteinExistence type="predicted"/>
<gene>
    <name evidence="2" type="ORF">GIL414_LOCUS48394</name>
    <name evidence="1" type="ORF">KQP761_LOCUS13138</name>
</gene>
<dbReference type="AlphaFoldDB" id="A0A815R6V8"/>
<comment type="caution">
    <text evidence="1">The sequence shown here is derived from an EMBL/GenBank/DDBJ whole genome shotgun (WGS) entry which is preliminary data.</text>
</comment>
<dbReference type="Proteomes" id="UP000663834">
    <property type="component" value="Unassembled WGS sequence"/>
</dbReference>
<dbReference type="OrthoDB" id="10031335at2759"/>
<reference evidence="1" key="1">
    <citation type="submission" date="2021-02" db="EMBL/GenBank/DDBJ databases">
        <authorList>
            <person name="Nowell W R."/>
        </authorList>
    </citation>
    <scope>NUCLEOTIDE SEQUENCE</scope>
</reference>
<evidence type="ECO:0000313" key="2">
    <source>
        <dbReference type="EMBL" id="CAF4829580.1"/>
    </source>
</evidence>
<protein>
    <submittedName>
        <fullName evidence="1">Uncharacterized protein</fullName>
    </submittedName>
</protein>
<sequence>MTNLSATSSCVLKEEIRRLLTLCSHISQVTSRIQLRHLSNISLCPEYIKCSHQELLSMAENIEGSAILLESLLAIEKRNSASFQTKLSRYHYNRDELIMLRQHVTPSLSIQIKNLLDQVVERECNPSNRLDRCFSRNIRTILI</sequence>
<organism evidence="1 3">
    <name type="scientific">Rotaria magnacalcarata</name>
    <dbReference type="NCBI Taxonomy" id="392030"/>
    <lineage>
        <taxon>Eukaryota</taxon>
        <taxon>Metazoa</taxon>
        <taxon>Spiralia</taxon>
        <taxon>Gnathifera</taxon>
        <taxon>Rotifera</taxon>
        <taxon>Eurotatoria</taxon>
        <taxon>Bdelloidea</taxon>
        <taxon>Philodinida</taxon>
        <taxon>Philodinidae</taxon>
        <taxon>Rotaria</taxon>
    </lineage>
</organism>
<name>A0A815R6V8_9BILA</name>
<dbReference type="EMBL" id="CAJOBJ010156652">
    <property type="protein sequence ID" value="CAF4829580.1"/>
    <property type="molecule type" value="Genomic_DNA"/>
</dbReference>
<evidence type="ECO:0000313" key="3">
    <source>
        <dbReference type="Proteomes" id="UP000663834"/>
    </source>
</evidence>
<dbReference type="Proteomes" id="UP000681720">
    <property type="component" value="Unassembled WGS sequence"/>
</dbReference>
<evidence type="ECO:0000313" key="1">
    <source>
        <dbReference type="EMBL" id="CAF1472960.1"/>
    </source>
</evidence>
<dbReference type="EMBL" id="CAJNOW010006051">
    <property type="protein sequence ID" value="CAF1472960.1"/>
    <property type="molecule type" value="Genomic_DNA"/>
</dbReference>